<gene>
    <name evidence="2" type="ORF">DYB36_005836</name>
</gene>
<accession>A0A397A3J3</accession>
<organism evidence="2 3">
    <name type="scientific">Aphanomyces astaci</name>
    <name type="common">Crayfish plague agent</name>
    <dbReference type="NCBI Taxonomy" id="112090"/>
    <lineage>
        <taxon>Eukaryota</taxon>
        <taxon>Sar</taxon>
        <taxon>Stramenopiles</taxon>
        <taxon>Oomycota</taxon>
        <taxon>Saprolegniomycetes</taxon>
        <taxon>Saprolegniales</taxon>
        <taxon>Verrucalvaceae</taxon>
        <taxon>Aphanomyces</taxon>
    </lineage>
</organism>
<evidence type="ECO:0000313" key="2">
    <source>
        <dbReference type="EMBL" id="RHY00955.1"/>
    </source>
</evidence>
<dbReference type="VEuPathDB" id="FungiDB:H257_08144"/>
<feature type="compositionally biased region" description="Basic and acidic residues" evidence="1">
    <location>
        <begin position="23"/>
        <end position="40"/>
    </location>
</feature>
<evidence type="ECO:0000313" key="3">
    <source>
        <dbReference type="Proteomes" id="UP000265427"/>
    </source>
</evidence>
<feature type="compositionally biased region" description="Acidic residues" evidence="1">
    <location>
        <begin position="95"/>
        <end position="106"/>
    </location>
</feature>
<dbReference type="AlphaFoldDB" id="A0A397A3J3"/>
<dbReference type="Proteomes" id="UP000265427">
    <property type="component" value="Unassembled WGS sequence"/>
</dbReference>
<protein>
    <submittedName>
        <fullName evidence="2">Uncharacterized protein</fullName>
    </submittedName>
</protein>
<feature type="region of interest" description="Disordered" evidence="1">
    <location>
        <begin position="1"/>
        <end position="144"/>
    </location>
</feature>
<dbReference type="EMBL" id="QUSZ01008087">
    <property type="protein sequence ID" value="RHY00955.1"/>
    <property type="molecule type" value="Genomic_DNA"/>
</dbReference>
<evidence type="ECO:0000256" key="1">
    <source>
        <dbReference type="SAM" id="MobiDB-lite"/>
    </source>
</evidence>
<proteinExistence type="predicted"/>
<reference evidence="2 3" key="1">
    <citation type="submission" date="2018-08" db="EMBL/GenBank/DDBJ databases">
        <title>Aphanomyces genome sequencing and annotation.</title>
        <authorList>
            <person name="Minardi D."/>
            <person name="Oidtmann B."/>
            <person name="Van Der Giezen M."/>
            <person name="Studholme D.J."/>
        </authorList>
    </citation>
    <scope>NUCLEOTIDE SEQUENCE [LARGE SCALE GENOMIC DNA]</scope>
    <source>
        <strain evidence="2 3">Kv</strain>
    </source>
</reference>
<feature type="compositionally biased region" description="Low complexity" evidence="1">
    <location>
        <begin position="128"/>
        <end position="139"/>
    </location>
</feature>
<name>A0A397A3J3_APHAT</name>
<comment type="caution">
    <text evidence="2">The sequence shown here is derived from an EMBL/GenBank/DDBJ whole genome shotgun (WGS) entry which is preliminary data.</text>
</comment>
<sequence length="159" mass="17675">MMAATRIKPNGPYRTRQSVWETRSMRADTDLCEAETRRTAPTDPDPEETLTERMGLDVLSPKVTPTGRRKTEQCGRGSLRTERTTGTYDGPSEQGETEPEGGEETDLPLLEADRTGIVDLNPEVPHASLPQSDSPLDDSYNVPSDLITEEQAKDIFIRQ</sequence>
<feature type="compositionally biased region" description="Basic and acidic residues" evidence="1">
    <location>
        <begin position="69"/>
        <end position="83"/>
    </location>
</feature>